<dbReference type="GO" id="GO:0003700">
    <property type="term" value="F:DNA-binding transcription factor activity"/>
    <property type="evidence" value="ECO:0007669"/>
    <property type="project" value="InterPro"/>
</dbReference>
<dbReference type="PANTHER" id="PTHR33164">
    <property type="entry name" value="TRANSCRIPTIONAL REGULATOR, MARR FAMILY"/>
    <property type="match status" value="1"/>
</dbReference>
<dbReference type="Gene3D" id="1.10.10.10">
    <property type="entry name" value="Winged helix-like DNA-binding domain superfamily/Winged helix DNA-binding domain"/>
    <property type="match status" value="1"/>
</dbReference>
<dbReference type="Pfam" id="PF01047">
    <property type="entry name" value="MarR"/>
    <property type="match status" value="1"/>
</dbReference>
<dbReference type="Proteomes" id="UP000318141">
    <property type="component" value="Unassembled WGS sequence"/>
</dbReference>
<evidence type="ECO:0000256" key="2">
    <source>
        <dbReference type="ARBA" id="ARBA00023125"/>
    </source>
</evidence>
<keyword evidence="1" id="KW-0805">Transcription regulation</keyword>
<dbReference type="GO" id="GO:0003677">
    <property type="term" value="F:DNA binding"/>
    <property type="evidence" value="ECO:0007669"/>
    <property type="project" value="UniProtKB-KW"/>
</dbReference>
<dbReference type="InterPro" id="IPR023187">
    <property type="entry name" value="Tscrpt_reg_MarR-type_CS"/>
</dbReference>
<protein>
    <submittedName>
        <fullName evidence="5">DNA-binding MarR family transcriptional regulator</fullName>
    </submittedName>
</protein>
<evidence type="ECO:0000256" key="3">
    <source>
        <dbReference type="ARBA" id="ARBA00023163"/>
    </source>
</evidence>
<keyword evidence="6" id="KW-1185">Reference proteome</keyword>
<dbReference type="OrthoDB" id="6195716at2"/>
<dbReference type="PANTHER" id="PTHR33164:SF43">
    <property type="entry name" value="HTH-TYPE TRANSCRIPTIONAL REPRESSOR YETL"/>
    <property type="match status" value="1"/>
</dbReference>
<organism evidence="5 6">
    <name type="scientific">Cupriavidus gilardii J11</name>
    <dbReference type="NCBI Taxonomy" id="936133"/>
    <lineage>
        <taxon>Bacteria</taxon>
        <taxon>Pseudomonadati</taxon>
        <taxon>Pseudomonadota</taxon>
        <taxon>Betaproteobacteria</taxon>
        <taxon>Burkholderiales</taxon>
        <taxon>Burkholderiaceae</taxon>
        <taxon>Cupriavidus</taxon>
    </lineage>
</organism>
<evidence type="ECO:0000313" key="5">
    <source>
        <dbReference type="EMBL" id="TWG79623.1"/>
    </source>
</evidence>
<feature type="domain" description="HTH marR-type" evidence="4">
    <location>
        <begin position="22"/>
        <end position="154"/>
    </location>
</feature>
<dbReference type="GO" id="GO:0006950">
    <property type="term" value="P:response to stress"/>
    <property type="evidence" value="ECO:0007669"/>
    <property type="project" value="TreeGrafter"/>
</dbReference>
<dbReference type="InterPro" id="IPR000835">
    <property type="entry name" value="HTH_MarR-typ"/>
</dbReference>
<comment type="caution">
    <text evidence="5">The sequence shown here is derived from an EMBL/GenBank/DDBJ whole genome shotgun (WGS) entry which is preliminary data.</text>
</comment>
<gene>
    <name evidence="5" type="ORF">L602_000600000230</name>
</gene>
<dbReference type="InterPro" id="IPR036390">
    <property type="entry name" value="WH_DNA-bd_sf"/>
</dbReference>
<proteinExistence type="predicted"/>
<accession>A0A562B3D0</accession>
<evidence type="ECO:0000259" key="4">
    <source>
        <dbReference type="PROSITE" id="PS50995"/>
    </source>
</evidence>
<evidence type="ECO:0000313" key="6">
    <source>
        <dbReference type="Proteomes" id="UP000318141"/>
    </source>
</evidence>
<dbReference type="SUPFAM" id="SSF46785">
    <property type="entry name" value="Winged helix' DNA-binding domain"/>
    <property type="match status" value="1"/>
</dbReference>
<name>A0A562B3D0_9BURK</name>
<dbReference type="AlphaFoldDB" id="A0A562B3D0"/>
<dbReference type="InterPro" id="IPR039422">
    <property type="entry name" value="MarR/SlyA-like"/>
</dbReference>
<dbReference type="PRINTS" id="PR00598">
    <property type="entry name" value="HTHMARR"/>
</dbReference>
<keyword evidence="2 5" id="KW-0238">DNA-binding</keyword>
<dbReference type="EMBL" id="VLJN01000056">
    <property type="protein sequence ID" value="TWG79623.1"/>
    <property type="molecule type" value="Genomic_DNA"/>
</dbReference>
<keyword evidence="3" id="KW-0804">Transcription</keyword>
<sequence length="158" mass="17708">MSESSDRPEGAPLFDPEAWQMCSSVGYLLSRAKIALTNDVEQEAAALDITHAQATCLMMLANDRARTVTDLGREMNTDMGSVTRLVSRMEKRGLVKRERSEVDRRIVELSITPAGHAVMQQLPALFCRVLNRRFRDFTPDEIDVLRGMLQRVLANNSG</sequence>
<dbReference type="SMART" id="SM00347">
    <property type="entry name" value="HTH_MARR"/>
    <property type="match status" value="1"/>
</dbReference>
<dbReference type="PROSITE" id="PS01117">
    <property type="entry name" value="HTH_MARR_1"/>
    <property type="match status" value="1"/>
</dbReference>
<dbReference type="PROSITE" id="PS50995">
    <property type="entry name" value="HTH_MARR_2"/>
    <property type="match status" value="1"/>
</dbReference>
<reference evidence="5 6" key="1">
    <citation type="submission" date="2019-07" db="EMBL/GenBank/DDBJ databases">
        <title>Genome sequencing of lignin-degrading bacterial isolates.</title>
        <authorList>
            <person name="Gladden J."/>
        </authorList>
    </citation>
    <scope>NUCLEOTIDE SEQUENCE [LARGE SCALE GENOMIC DNA]</scope>
    <source>
        <strain evidence="5 6">J11</strain>
    </source>
</reference>
<evidence type="ECO:0000256" key="1">
    <source>
        <dbReference type="ARBA" id="ARBA00023015"/>
    </source>
</evidence>
<dbReference type="InterPro" id="IPR036388">
    <property type="entry name" value="WH-like_DNA-bd_sf"/>
</dbReference>